<feature type="region of interest" description="Disordered" evidence="13">
    <location>
        <begin position="492"/>
        <end position="574"/>
    </location>
</feature>
<dbReference type="OrthoDB" id="423462at2759"/>
<keyword evidence="17" id="KW-1185">Reference proteome</keyword>
<evidence type="ECO:0000256" key="6">
    <source>
        <dbReference type="ARBA" id="ARBA00022833"/>
    </source>
</evidence>
<name>A0A8B7P928_HYAAZ</name>
<keyword evidence="2" id="KW-0507">mRNA processing</keyword>
<feature type="zinc finger region" description="C3H1-type" evidence="12">
    <location>
        <begin position="947"/>
        <end position="974"/>
    </location>
</feature>
<sequence>MASFKVFNSKTLGVFTIWLCVACFFVSTSGEPVNKKSDVEETSDNLDINALPPNVAQIVEAISNVQKNVSTTPSKRKQPNIKVATSIRKDATNNSQNTSNFDDISELELQLFEPDESLFPPRLEEKNPEVNKTYEESTRATEKPSSHEEYTTTSEKPSTHEEPPTTSEKPSTPVPVIRDSDVISNVVAESSAQIVETQASNSGQETPSHAENTPVVSYDPPATGLLSLEGLNQWWNWVVSMRDPNISPDGPMSWPTIIGRGVTGIIRHYNPLRRIFGRSMREPVDTLSVDHPYPYKVLRAIERKETTADTESVNAFMHKLQQNKVAQKISEMSRADTASSSDTNTTSRAEATTDVAEDTTAIPFFSIRQLTGPIKNLIQAIRNASLDLETAIFSPIHVVPDTVHQSADMFDHPVSGLIRVPFYVKLVNILLTSLYILIPLIYIPYSGIDNFFLAPLPPDMDTLPGMLRFFGLQAMLGPDYLYDYDYEEEPAEAAAASPPAPAAEEEEEEEDYEEDVRRKDTVPTKIKKFKKRRRLKKKSKDNEGEAEHEKQRDTLSTNLDSKMRPPPSEYSGYSSYSSIMATEDTKPVYIYPSGTIESNDESVVNAPSLQDHFDQWKRKDWAEMTLRSSVAASSPVLLGPDTPPFLDIENSMPILFRGENVNIPSPVLSNQKQPIVSAVQLETPKLAANSFSSQGYQTLTTPSGRPSVIYNENHKALFAHLDEVRENYLVTPKYADSLASELRSSSLNASKTQTSVSLAAITTSILRPVYVPPTTVRAATVPVTRYTCILSSKMSMSGAEYLASIYGTEKDKVNCSFYIKTGACRHSERCSRKHNKPQYSQTIVMGNMYVSQQNSAKSADGSHLGDMSDHKIQEQFEYFFEDVFFECEEKYGEIEEMCVCDNQCDHLRGNVYIKFRKEEDAVKAAEDLNNRWYMYRPIYVDLCPVADFREASCRQFEMGQCGKGGFCNFWHVKPISHHLKTLLARSSRSRYKGRSRSRSRSRDKRRRSKSRSRDRDRRERKGRY</sequence>
<feature type="compositionally biased region" description="Basic and acidic residues" evidence="13">
    <location>
        <begin position="540"/>
        <end position="553"/>
    </location>
</feature>
<evidence type="ECO:0000256" key="14">
    <source>
        <dbReference type="SAM" id="SignalP"/>
    </source>
</evidence>
<feature type="domain" description="RRM" evidence="15">
    <location>
        <begin position="841"/>
        <end position="945"/>
    </location>
</feature>
<dbReference type="PROSITE" id="PS50103">
    <property type="entry name" value="ZF_C3H1"/>
    <property type="match status" value="2"/>
</dbReference>
<comment type="subcellular location">
    <subcellularLocation>
        <location evidence="1">Nucleus</location>
    </subcellularLocation>
</comment>
<dbReference type="GO" id="GO:0000398">
    <property type="term" value="P:mRNA splicing, via spliceosome"/>
    <property type="evidence" value="ECO:0007669"/>
    <property type="project" value="InterPro"/>
</dbReference>
<keyword evidence="4" id="KW-0677">Repeat</keyword>
<dbReference type="KEGG" id="hazt:108678716"/>
<gene>
    <name evidence="18" type="primary">LOC108678716</name>
</gene>
<dbReference type="InterPro" id="IPR003954">
    <property type="entry name" value="RRM_euk-type"/>
</dbReference>
<evidence type="ECO:0000256" key="3">
    <source>
        <dbReference type="ARBA" id="ARBA00022723"/>
    </source>
</evidence>
<feature type="compositionally biased region" description="Low complexity" evidence="13">
    <location>
        <begin position="335"/>
        <end position="353"/>
    </location>
</feature>
<dbReference type="Proteomes" id="UP000694843">
    <property type="component" value="Unplaced"/>
</dbReference>
<dbReference type="PRINTS" id="PR01848">
    <property type="entry name" value="U2AUXFACTOR"/>
</dbReference>
<keyword evidence="6 12" id="KW-0862">Zinc</keyword>
<dbReference type="GO" id="GO:0089701">
    <property type="term" value="C:U2AF complex"/>
    <property type="evidence" value="ECO:0007669"/>
    <property type="project" value="InterPro"/>
</dbReference>
<dbReference type="PROSITE" id="PS50102">
    <property type="entry name" value="RRM"/>
    <property type="match status" value="1"/>
</dbReference>
<feature type="region of interest" description="Disordered" evidence="13">
    <location>
        <begin position="327"/>
        <end position="353"/>
    </location>
</feature>
<dbReference type="GO" id="GO:0008270">
    <property type="term" value="F:zinc ion binding"/>
    <property type="evidence" value="ECO:0007669"/>
    <property type="project" value="UniProtKB-KW"/>
</dbReference>
<feature type="domain" description="C3H1-type" evidence="16">
    <location>
        <begin position="809"/>
        <end position="837"/>
    </location>
</feature>
<feature type="region of interest" description="Disordered" evidence="13">
    <location>
        <begin position="115"/>
        <end position="177"/>
    </location>
</feature>
<dbReference type="Gene3D" id="3.30.70.330">
    <property type="match status" value="1"/>
</dbReference>
<feature type="region of interest" description="Disordered" evidence="13">
    <location>
        <begin position="986"/>
        <end position="1024"/>
    </location>
</feature>
<keyword evidence="5 12" id="KW-0863">Zinc-finger</keyword>
<evidence type="ECO:0000256" key="2">
    <source>
        <dbReference type="ARBA" id="ARBA00022664"/>
    </source>
</evidence>
<feature type="region of interest" description="Disordered" evidence="13">
    <location>
        <begin position="69"/>
        <end position="102"/>
    </location>
</feature>
<keyword evidence="8" id="KW-0238">DNA-binding</keyword>
<dbReference type="GO" id="GO:0003723">
    <property type="term" value="F:RNA binding"/>
    <property type="evidence" value="ECO:0007669"/>
    <property type="project" value="UniProtKB-UniRule"/>
</dbReference>
<keyword evidence="10" id="KW-0539">Nucleus</keyword>
<feature type="compositionally biased region" description="Basic and acidic residues" evidence="13">
    <location>
        <begin position="1011"/>
        <end position="1024"/>
    </location>
</feature>
<evidence type="ECO:0000256" key="12">
    <source>
        <dbReference type="PROSITE-ProRule" id="PRU00723"/>
    </source>
</evidence>
<dbReference type="InterPro" id="IPR012677">
    <property type="entry name" value="Nucleotide-bd_a/b_plait_sf"/>
</dbReference>
<keyword evidence="7 11" id="KW-0694">RNA-binding</keyword>
<dbReference type="SUPFAM" id="SSF54928">
    <property type="entry name" value="RNA-binding domain, RBD"/>
    <property type="match status" value="1"/>
</dbReference>
<dbReference type="FunFam" id="3.30.70.330:FF:000122">
    <property type="entry name" value="Splicing factor U2AF small subunit"/>
    <property type="match status" value="1"/>
</dbReference>
<feature type="region of interest" description="Disordered" evidence="13">
    <location>
        <begin position="193"/>
        <end position="215"/>
    </location>
</feature>
<evidence type="ECO:0000256" key="10">
    <source>
        <dbReference type="ARBA" id="ARBA00023242"/>
    </source>
</evidence>
<dbReference type="GeneID" id="108678716"/>
<dbReference type="GO" id="GO:0003677">
    <property type="term" value="F:DNA binding"/>
    <property type="evidence" value="ECO:0007669"/>
    <property type="project" value="UniProtKB-KW"/>
</dbReference>
<dbReference type="Pfam" id="PF00642">
    <property type="entry name" value="zf-CCCH"/>
    <property type="match status" value="1"/>
</dbReference>
<evidence type="ECO:0000256" key="8">
    <source>
        <dbReference type="ARBA" id="ARBA00023125"/>
    </source>
</evidence>
<dbReference type="SMART" id="SM00361">
    <property type="entry name" value="RRM_1"/>
    <property type="match status" value="1"/>
</dbReference>
<dbReference type="InterPro" id="IPR035979">
    <property type="entry name" value="RBD_domain_sf"/>
</dbReference>
<evidence type="ECO:0000256" key="7">
    <source>
        <dbReference type="ARBA" id="ARBA00022884"/>
    </source>
</evidence>
<evidence type="ECO:0000256" key="9">
    <source>
        <dbReference type="ARBA" id="ARBA00023187"/>
    </source>
</evidence>
<evidence type="ECO:0000313" key="18">
    <source>
        <dbReference type="RefSeq" id="XP_018022664.1"/>
    </source>
</evidence>
<evidence type="ECO:0000259" key="16">
    <source>
        <dbReference type="PROSITE" id="PS50103"/>
    </source>
</evidence>
<keyword evidence="14" id="KW-0732">Signal</keyword>
<feature type="domain" description="C3H1-type" evidence="16">
    <location>
        <begin position="947"/>
        <end position="974"/>
    </location>
</feature>
<dbReference type="SMART" id="SM00356">
    <property type="entry name" value="ZnF_C3H1"/>
    <property type="match status" value="2"/>
</dbReference>
<proteinExistence type="predicted"/>
<feature type="compositionally biased region" description="Basic residues" evidence="13">
    <location>
        <begin position="525"/>
        <end position="539"/>
    </location>
</feature>
<evidence type="ECO:0000256" key="11">
    <source>
        <dbReference type="PROSITE-ProRule" id="PRU00176"/>
    </source>
</evidence>
<evidence type="ECO:0000256" key="1">
    <source>
        <dbReference type="ARBA" id="ARBA00004123"/>
    </source>
</evidence>
<reference evidence="18" key="1">
    <citation type="submission" date="2025-08" db="UniProtKB">
        <authorList>
            <consortium name="RefSeq"/>
        </authorList>
    </citation>
    <scope>IDENTIFICATION</scope>
    <source>
        <tissue evidence="18">Whole organism</tissue>
    </source>
</reference>
<keyword evidence="3 12" id="KW-0479">Metal-binding</keyword>
<feature type="compositionally biased region" description="Basic residues" evidence="13">
    <location>
        <begin position="987"/>
        <end position="1010"/>
    </location>
</feature>
<keyword evidence="9" id="KW-0508">mRNA splicing</keyword>
<organism evidence="17 18">
    <name type="scientific">Hyalella azteca</name>
    <name type="common">Amphipod</name>
    <dbReference type="NCBI Taxonomy" id="294128"/>
    <lineage>
        <taxon>Eukaryota</taxon>
        <taxon>Metazoa</taxon>
        <taxon>Ecdysozoa</taxon>
        <taxon>Arthropoda</taxon>
        <taxon>Crustacea</taxon>
        <taxon>Multicrustacea</taxon>
        <taxon>Malacostraca</taxon>
        <taxon>Eumalacostraca</taxon>
        <taxon>Peracarida</taxon>
        <taxon>Amphipoda</taxon>
        <taxon>Senticaudata</taxon>
        <taxon>Talitrida</taxon>
        <taxon>Talitroidea</taxon>
        <taxon>Hyalellidae</taxon>
        <taxon>Hyalella</taxon>
    </lineage>
</organism>
<feature type="chain" id="PRO_5034605289" evidence="14">
    <location>
        <begin position="31"/>
        <end position="1024"/>
    </location>
</feature>
<feature type="compositionally biased region" description="Acidic residues" evidence="13">
    <location>
        <begin position="503"/>
        <end position="514"/>
    </location>
</feature>
<accession>A0A8B7P928</accession>
<feature type="compositionally biased region" description="Polar residues" evidence="13">
    <location>
        <begin position="92"/>
        <end position="102"/>
    </location>
</feature>
<dbReference type="InterPro" id="IPR000571">
    <property type="entry name" value="Znf_CCCH"/>
</dbReference>
<evidence type="ECO:0000256" key="13">
    <source>
        <dbReference type="SAM" id="MobiDB-lite"/>
    </source>
</evidence>
<dbReference type="PANTHER" id="PTHR12620">
    <property type="entry name" value="U2 SNRNP AUXILIARY FACTOR, SMALL SUBUNIT"/>
    <property type="match status" value="1"/>
</dbReference>
<evidence type="ECO:0000256" key="5">
    <source>
        <dbReference type="ARBA" id="ARBA00022771"/>
    </source>
</evidence>
<evidence type="ECO:0000256" key="4">
    <source>
        <dbReference type="ARBA" id="ARBA00022737"/>
    </source>
</evidence>
<dbReference type="CDD" id="cd12538">
    <property type="entry name" value="RRM_U2AF35"/>
    <property type="match status" value="1"/>
</dbReference>
<evidence type="ECO:0000313" key="17">
    <source>
        <dbReference type="Proteomes" id="UP000694843"/>
    </source>
</evidence>
<feature type="zinc finger region" description="C3H1-type" evidence="12">
    <location>
        <begin position="809"/>
        <end position="837"/>
    </location>
</feature>
<protein>
    <submittedName>
        <fullName evidence="18">Uncharacterized protein LOC108678716</fullName>
    </submittedName>
</protein>
<dbReference type="InterPro" id="IPR000504">
    <property type="entry name" value="RRM_dom"/>
</dbReference>
<dbReference type="RefSeq" id="XP_018022664.1">
    <property type="nucleotide sequence ID" value="XM_018167175.2"/>
</dbReference>
<evidence type="ECO:0000259" key="15">
    <source>
        <dbReference type="PROSITE" id="PS50102"/>
    </source>
</evidence>
<dbReference type="AlphaFoldDB" id="A0A8B7P928"/>
<dbReference type="InterPro" id="IPR009145">
    <property type="entry name" value="U2AF_small"/>
</dbReference>
<feature type="signal peptide" evidence="14">
    <location>
        <begin position="1"/>
        <end position="30"/>
    </location>
</feature>
<feature type="compositionally biased region" description="Basic and acidic residues" evidence="13">
    <location>
        <begin position="122"/>
        <end position="150"/>
    </location>
</feature>